<evidence type="ECO:0000313" key="2">
    <source>
        <dbReference type="Proteomes" id="UP001595855"/>
    </source>
</evidence>
<proteinExistence type="predicted"/>
<dbReference type="Proteomes" id="UP001595855">
    <property type="component" value="Unassembled WGS sequence"/>
</dbReference>
<reference evidence="2" key="1">
    <citation type="journal article" date="2019" name="Int. J. Syst. Evol. Microbiol.">
        <title>The Global Catalogue of Microorganisms (GCM) 10K type strain sequencing project: providing services to taxonomists for standard genome sequencing and annotation.</title>
        <authorList>
            <consortium name="The Broad Institute Genomics Platform"/>
            <consortium name="The Broad Institute Genome Sequencing Center for Infectious Disease"/>
            <person name="Wu L."/>
            <person name="Ma J."/>
        </authorList>
    </citation>
    <scope>NUCLEOTIDE SEQUENCE [LARGE SCALE GENOMIC DNA]</scope>
    <source>
        <strain evidence="2">CGMCC 4.1542</strain>
    </source>
</reference>
<comment type="caution">
    <text evidence="1">The sequence shown here is derived from an EMBL/GenBank/DDBJ whole genome shotgun (WGS) entry which is preliminary data.</text>
</comment>
<protein>
    <submittedName>
        <fullName evidence="1">Uncharacterized protein</fullName>
    </submittedName>
</protein>
<keyword evidence="2" id="KW-1185">Reference proteome</keyword>
<accession>A0ABV9X0P4</accession>
<dbReference type="Gene3D" id="2.60.40.20">
    <property type="entry name" value="Alpha-amylase inhibitor"/>
    <property type="match status" value="1"/>
</dbReference>
<name>A0ABV9X0P4_9ACTN</name>
<dbReference type="RefSeq" id="WP_271416108.1">
    <property type="nucleotide sequence ID" value="NZ_BAAATN010000002.1"/>
</dbReference>
<dbReference type="SUPFAM" id="SSF49498">
    <property type="entry name" value="alpha-Amylase inhibitor tendamistat"/>
    <property type="match status" value="1"/>
</dbReference>
<gene>
    <name evidence="1" type="ORF">ACFPRC_22750</name>
</gene>
<dbReference type="InterPro" id="IPR036379">
    <property type="entry name" value="A-amylase_inhib_sf"/>
</dbReference>
<dbReference type="EMBL" id="JBHSJO010000001">
    <property type="protein sequence ID" value="MFC5017676.1"/>
    <property type="molecule type" value="Genomic_DNA"/>
</dbReference>
<organism evidence="1 2">
    <name type="scientific">Streptomyces lienomycini</name>
    <dbReference type="NCBI Taxonomy" id="284035"/>
    <lineage>
        <taxon>Bacteria</taxon>
        <taxon>Bacillati</taxon>
        <taxon>Actinomycetota</taxon>
        <taxon>Actinomycetes</taxon>
        <taxon>Kitasatosporales</taxon>
        <taxon>Streptomycetaceae</taxon>
        <taxon>Streptomyces</taxon>
    </lineage>
</organism>
<sequence>MTGTPNGFDVDLSNNCGKTMRVKVVVNNAGDSPCYTIANGASKLYIYEGVFGTYDRTVTC</sequence>
<evidence type="ECO:0000313" key="1">
    <source>
        <dbReference type="EMBL" id="MFC5017676.1"/>
    </source>
</evidence>